<organism evidence="7 8">
    <name type="scientific">Cylindrotheca closterium</name>
    <dbReference type="NCBI Taxonomy" id="2856"/>
    <lineage>
        <taxon>Eukaryota</taxon>
        <taxon>Sar</taxon>
        <taxon>Stramenopiles</taxon>
        <taxon>Ochrophyta</taxon>
        <taxon>Bacillariophyta</taxon>
        <taxon>Bacillariophyceae</taxon>
        <taxon>Bacillariophycidae</taxon>
        <taxon>Bacillariales</taxon>
        <taxon>Bacillariaceae</taxon>
        <taxon>Cylindrotheca</taxon>
    </lineage>
</organism>
<evidence type="ECO:0000313" key="8">
    <source>
        <dbReference type="Proteomes" id="UP001295423"/>
    </source>
</evidence>
<evidence type="ECO:0000256" key="3">
    <source>
        <dbReference type="ARBA" id="ARBA00022692"/>
    </source>
</evidence>
<evidence type="ECO:0000313" key="7">
    <source>
        <dbReference type="EMBL" id="CAJ1933565.1"/>
    </source>
</evidence>
<dbReference type="GO" id="GO:0016020">
    <property type="term" value="C:membrane"/>
    <property type="evidence" value="ECO:0007669"/>
    <property type="project" value="UniProtKB-SubCell"/>
</dbReference>
<evidence type="ECO:0000256" key="4">
    <source>
        <dbReference type="ARBA" id="ARBA00022968"/>
    </source>
</evidence>
<dbReference type="Proteomes" id="UP001295423">
    <property type="component" value="Unassembled WGS sequence"/>
</dbReference>
<keyword evidence="8" id="KW-1185">Reference proteome</keyword>
<evidence type="ECO:0000256" key="1">
    <source>
        <dbReference type="ARBA" id="ARBA00004606"/>
    </source>
</evidence>
<protein>
    <recommendedName>
        <fullName evidence="9">Hexosyltransferase</fullName>
    </recommendedName>
</protein>
<comment type="similarity">
    <text evidence="2">Belongs to the glycosyltransferase 31 family. Beta3-Gal-T subfamily.</text>
</comment>
<keyword evidence="5" id="KW-1133">Transmembrane helix</keyword>
<keyword evidence="4" id="KW-0735">Signal-anchor</keyword>
<dbReference type="PANTHER" id="PTHR23033">
    <property type="entry name" value="BETA1,3-GALACTOSYLTRANSFERASE"/>
    <property type="match status" value="1"/>
</dbReference>
<dbReference type="AlphaFoldDB" id="A0AAD2CI05"/>
<dbReference type="GO" id="GO:0016263">
    <property type="term" value="F:glycoprotein-N-acetylgalactosamine 3-beta-galactosyltransferase activity"/>
    <property type="evidence" value="ECO:0007669"/>
    <property type="project" value="TreeGrafter"/>
</dbReference>
<gene>
    <name evidence="7" type="ORF">CYCCA115_LOCUS3363</name>
</gene>
<accession>A0AAD2CI05</accession>
<keyword evidence="6" id="KW-0472">Membrane</keyword>
<dbReference type="PANTHER" id="PTHR23033:SF14">
    <property type="entry name" value="GLYCOPROTEIN-N-ACETYLGALACTOSAMINE 3-BETA-GALACTOSYLTRANSFERASE 1-RELATED"/>
    <property type="match status" value="1"/>
</dbReference>
<dbReference type="InterPro" id="IPR026050">
    <property type="entry name" value="C1GALT1/C1GALT1_chp1"/>
</dbReference>
<proteinExistence type="inferred from homology"/>
<evidence type="ECO:0000256" key="5">
    <source>
        <dbReference type="ARBA" id="ARBA00022989"/>
    </source>
</evidence>
<evidence type="ECO:0000256" key="2">
    <source>
        <dbReference type="ARBA" id="ARBA00006462"/>
    </source>
</evidence>
<dbReference type="Gene3D" id="3.90.550.50">
    <property type="match status" value="1"/>
</dbReference>
<comment type="caution">
    <text evidence="7">The sequence shown here is derived from an EMBL/GenBank/DDBJ whole genome shotgun (WGS) entry which is preliminary data.</text>
</comment>
<evidence type="ECO:0000256" key="6">
    <source>
        <dbReference type="ARBA" id="ARBA00023136"/>
    </source>
</evidence>
<name>A0AAD2CI05_9STRA</name>
<reference evidence="7" key="1">
    <citation type="submission" date="2023-08" db="EMBL/GenBank/DDBJ databases">
        <authorList>
            <person name="Audoor S."/>
            <person name="Bilcke G."/>
        </authorList>
    </citation>
    <scope>NUCLEOTIDE SEQUENCE</scope>
</reference>
<evidence type="ECO:0008006" key="9">
    <source>
        <dbReference type="Google" id="ProtNLM"/>
    </source>
</evidence>
<dbReference type="EMBL" id="CAKOGP040000280">
    <property type="protein sequence ID" value="CAJ1933565.1"/>
    <property type="molecule type" value="Genomic_DNA"/>
</dbReference>
<keyword evidence="3" id="KW-0812">Transmembrane</keyword>
<comment type="subcellular location">
    <subcellularLocation>
        <location evidence="1">Membrane</location>
        <topology evidence="1">Single-pass type II membrane protein</topology>
    </subcellularLocation>
</comment>
<sequence length="346" mass="39153">MADSALQNTESSDCTVDIDFGLEGEGGNLVLQKVRRGLDQSIRDNSKAAASKTPPRILCMVYTVHLEANPHASLTAIAQTWATKCDGFFAASNLTDPTNGGIDLPHFGEESYGNMWQKVRTMWSYAYEHYANEYDYFYICGDDVYVVVDNLRAFLNSPRIQELENGFLDSIANNERFKERVYPSTILRPRPLVWGDPIIHKKFPVAAGGGGYIFNRASLMLWGTKGMDTYYSLSIDSREDIMMFSFISDHHVFLSETVDSNGGHRFTESAQFVHDFDGKTGPTSPQVLKRFLDIPMNKNADYASETLISFHLKLDMKRLKKMNRSIADLIRRYHAVLYRTACDQKG</sequence>